<dbReference type="PRINTS" id="PR00474">
    <property type="entry name" value="GLU5KINASE"/>
</dbReference>
<dbReference type="GO" id="GO:0008652">
    <property type="term" value="P:amino acid biosynthetic process"/>
    <property type="evidence" value="ECO:0007669"/>
    <property type="project" value="UniProtKB-KW"/>
</dbReference>
<dbReference type="PIRSF" id="PIRSF000729">
    <property type="entry name" value="GK"/>
    <property type="match status" value="1"/>
</dbReference>
<dbReference type="InterPro" id="IPR036974">
    <property type="entry name" value="PUA_sf"/>
</dbReference>
<dbReference type="GO" id="GO:0004349">
    <property type="term" value="F:glutamate 5-kinase activity"/>
    <property type="evidence" value="ECO:0007669"/>
    <property type="project" value="InterPro"/>
</dbReference>
<evidence type="ECO:0000256" key="1">
    <source>
        <dbReference type="ARBA" id="ARBA00022490"/>
    </source>
</evidence>
<dbReference type="PANTHER" id="PTHR43654">
    <property type="entry name" value="GLUTAMATE 5-KINASE"/>
    <property type="match status" value="1"/>
</dbReference>
<proteinExistence type="predicted"/>
<dbReference type="FunFam" id="3.40.1160.10:FF:000006">
    <property type="entry name" value="Glutamate 5-kinase"/>
    <property type="match status" value="1"/>
</dbReference>
<dbReference type="InterPro" id="IPR002478">
    <property type="entry name" value="PUA"/>
</dbReference>
<keyword evidence="4" id="KW-0808">Transferase</keyword>
<evidence type="ECO:0000256" key="2">
    <source>
        <dbReference type="ARBA" id="ARBA00022605"/>
    </source>
</evidence>
<keyword evidence="5" id="KW-0547">Nucleotide-binding</keyword>
<keyword evidence="2" id="KW-0028">Amino-acid biosynthesis</keyword>
<dbReference type="InterPro" id="IPR036393">
    <property type="entry name" value="AceGlu_kinase-like_sf"/>
</dbReference>
<evidence type="ECO:0000313" key="9">
    <source>
        <dbReference type="EMBL" id="RAJ73681.1"/>
    </source>
</evidence>
<evidence type="ECO:0000313" key="10">
    <source>
        <dbReference type="Proteomes" id="UP000249819"/>
    </source>
</evidence>
<dbReference type="EMBL" id="QLMA01000012">
    <property type="protein sequence ID" value="RAJ73681.1"/>
    <property type="molecule type" value="Genomic_DNA"/>
</dbReference>
<dbReference type="AlphaFoldDB" id="A0A327VLF3"/>
<evidence type="ECO:0000256" key="5">
    <source>
        <dbReference type="ARBA" id="ARBA00022741"/>
    </source>
</evidence>
<sequence>MNYFCCQISNKVSKPILVIKFGTASITRENGDLDETVLAGIARQVAELHAQYHIVLVSSGAVAAGKQFLLQYSGTISERKAAAAIGNPLLLNKYSRYFAPYNIAVAQSLCERNHFSDRERFLQLKRTYEELWASNIIPIANENDVVSDTELKFSDNDELATLIAVGFGASLLLFSTSVAGVLDRDGKVVPKIDIIDQAALGLADKEKSALGLGGMVSKLTFARLATRMGIKVVIFGIRTQDGILNAIAEKTGTLCLPQPCSMPARRKWLASGSLVTGRVLIDSGAQEAILKRHSLLAVGVKEILEKFEGGEVIEMVNENNIAVAVGRARLSSDTLEKHGKQQNTEVAHADDIVLL</sequence>
<dbReference type="Pfam" id="PF00696">
    <property type="entry name" value="AA_kinase"/>
    <property type="match status" value="1"/>
</dbReference>
<dbReference type="InterPro" id="IPR005715">
    <property type="entry name" value="Glu_5kinase/COase_Synthase"/>
</dbReference>
<dbReference type="NCBIfam" id="TIGR01027">
    <property type="entry name" value="proB"/>
    <property type="match status" value="1"/>
</dbReference>
<evidence type="ECO:0000256" key="7">
    <source>
        <dbReference type="ARBA" id="ARBA00022840"/>
    </source>
</evidence>
<protein>
    <submittedName>
        <fullName evidence="9">Glutamate 5-kinase</fullName>
    </submittedName>
</protein>
<dbReference type="PROSITE" id="PS50890">
    <property type="entry name" value="PUA"/>
    <property type="match status" value="1"/>
</dbReference>
<dbReference type="CDD" id="cd21157">
    <property type="entry name" value="PUA_G5K"/>
    <property type="match status" value="1"/>
</dbReference>
<keyword evidence="3" id="KW-0641">Proline biosynthesis</keyword>
<dbReference type="InterPro" id="IPR011529">
    <property type="entry name" value="Glu_5kinase"/>
</dbReference>
<dbReference type="InterPro" id="IPR001057">
    <property type="entry name" value="Glu/AcGlu_kinase"/>
</dbReference>
<dbReference type="SUPFAM" id="SSF53633">
    <property type="entry name" value="Carbamate kinase-like"/>
    <property type="match status" value="1"/>
</dbReference>
<dbReference type="InterPro" id="IPR015947">
    <property type="entry name" value="PUA-like_sf"/>
</dbReference>
<dbReference type="GO" id="GO:0003723">
    <property type="term" value="F:RNA binding"/>
    <property type="evidence" value="ECO:0007669"/>
    <property type="project" value="InterPro"/>
</dbReference>
<dbReference type="SUPFAM" id="SSF88697">
    <property type="entry name" value="PUA domain-like"/>
    <property type="match status" value="1"/>
</dbReference>
<dbReference type="Pfam" id="PF01472">
    <property type="entry name" value="PUA"/>
    <property type="match status" value="1"/>
</dbReference>
<dbReference type="PANTHER" id="PTHR43654:SF3">
    <property type="entry name" value="GLUTAMATE 5-KINASE"/>
    <property type="match status" value="1"/>
</dbReference>
<keyword evidence="10" id="KW-1185">Reference proteome</keyword>
<dbReference type="InterPro" id="IPR001048">
    <property type="entry name" value="Asp/Glu/Uridylate_kinase"/>
</dbReference>
<evidence type="ECO:0000256" key="6">
    <source>
        <dbReference type="ARBA" id="ARBA00022777"/>
    </source>
</evidence>
<reference evidence="9 10" key="1">
    <citation type="submission" date="2018-06" db="EMBL/GenBank/DDBJ databases">
        <title>Genomic Encyclopedia of Archaeal and Bacterial Type Strains, Phase II (KMG-II): from individual species to whole genera.</title>
        <authorList>
            <person name="Goeker M."/>
        </authorList>
    </citation>
    <scope>NUCLEOTIDE SEQUENCE [LARGE SCALE GENOMIC DNA]</scope>
    <source>
        <strain evidence="9 10">DSM 29821</strain>
    </source>
</reference>
<accession>A0A327VLF3</accession>
<dbReference type="GO" id="GO:0005524">
    <property type="term" value="F:ATP binding"/>
    <property type="evidence" value="ECO:0007669"/>
    <property type="project" value="UniProtKB-KW"/>
</dbReference>
<evidence type="ECO:0000256" key="3">
    <source>
        <dbReference type="ARBA" id="ARBA00022650"/>
    </source>
</evidence>
<evidence type="ECO:0000259" key="8">
    <source>
        <dbReference type="SMART" id="SM00359"/>
    </source>
</evidence>
<dbReference type="GO" id="GO:0005829">
    <property type="term" value="C:cytosol"/>
    <property type="evidence" value="ECO:0007669"/>
    <property type="project" value="TreeGrafter"/>
</dbReference>
<dbReference type="Proteomes" id="UP000249819">
    <property type="component" value="Unassembled WGS sequence"/>
</dbReference>
<keyword evidence="1" id="KW-0963">Cytoplasm</keyword>
<evidence type="ECO:0000256" key="4">
    <source>
        <dbReference type="ARBA" id="ARBA00022679"/>
    </source>
</evidence>
<gene>
    <name evidence="9" type="ORF">CLV59_11222</name>
</gene>
<dbReference type="SMART" id="SM00359">
    <property type="entry name" value="PUA"/>
    <property type="match status" value="1"/>
</dbReference>
<dbReference type="Gene3D" id="3.40.1160.10">
    <property type="entry name" value="Acetylglutamate kinase-like"/>
    <property type="match status" value="1"/>
</dbReference>
<comment type="caution">
    <text evidence="9">The sequence shown here is derived from an EMBL/GenBank/DDBJ whole genome shotgun (WGS) entry which is preliminary data.</text>
</comment>
<organism evidence="9 10">
    <name type="scientific">Chitinophaga dinghuensis</name>
    <dbReference type="NCBI Taxonomy" id="1539050"/>
    <lineage>
        <taxon>Bacteria</taxon>
        <taxon>Pseudomonadati</taxon>
        <taxon>Bacteroidota</taxon>
        <taxon>Chitinophagia</taxon>
        <taxon>Chitinophagales</taxon>
        <taxon>Chitinophagaceae</taxon>
        <taxon>Chitinophaga</taxon>
    </lineage>
</organism>
<feature type="domain" description="PUA" evidence="8">
    <location>
        <begin position="277"/>
        <end position="349"/>
    </location>
</feature>
<keyword evidence="7" id="KW-0067">ATP-binding</keyword>
<dbReference type="Gene3D" id="2.30.130.10">
    <property type="entry name" value="PUA domain"/>
    <property type="match status" value="1"/>
</dbReference>
<name>A0A327VLF3_9BACT</name>
<keyword evidence="6 9" id="KW-0418">Kinase</keyword>